<dbReference type="EMBL" id="JAACJK010000177">
    <property type="protein sequence ID" value="KAF5318889.1"/>
    <property type="molecule type" value="Genomic_DNA"/>
</dbReference>
<keyword evidence="4" id="KW-1185">Reference proteome</keyword>
<dbReference type="InterPro" id="IPR011320">
    <property type="entry name" value="RNase_H1_N"/>
</dbReference>
<feature type="domain" description="Ribonuclease H1 N-terminal" evidence="2">
    <location>
        <begin position="282"/>
        <end position="324"/>
    </location>
</feature>
<dbReference type="InterPro" id="IPR009027">
    <property type="entry name" value="Ribosomal_bL9/RNase_H1_N"/>
</dbReference>
<dbReference type="AlphaFoldDB" id="A0A8H5B8S1"/>
<evidence type="ECO:0000313" key="3">
    <source>
        <dbReference type="EMBL" id="KAF5318889.1"/>
    </source>
</evidence>
<dbReference type="Gene3D" id="3.40.970.10">
    <property type="entry name" value="Ribonuclease H1, N-terminal domain"/>
    <property type="match status" value="1"/>
</dbReference>
<dbReference type="OrthoDB" id="3270804at2759"/>
<dbReference type="InterPro" id="IPR037056">
    <property type="entry name" value="RNase_H1_N_sf"/>
</dbReference>
<feature type="compositionally biased region" description="Acidic residues" evidence="1">
    <location>
        <begin position="91"/>
        <end position="112"/>
    </location>
</feature>
<name>A0A8H5B8S1_9AGAR</name>
<evidence type="ECO:0000256" key="1">
    <source>
        <dbReference type="SAM" id="MobiDB-lite"/>
    </source>
</evidence>
<proteinExistence type="predicted"/>
<sequence>MTVFLPSDNPELFYPMADETIMGQASNISSGVPLTSHMRDLVGFLIHTIDLRSHMLQRAEDEGNTYHPETCTVCNGTGIIMVPPFVAPDAESGDNDDVVTVPDSEDNDDDDFPTTAAREDRGVVQLPSTGAGLVAAARLTAASAAASSSTTIASITPLMTPPPTAPTVAHTASAPAVIVSSLAATAPAVPAPVAPALPAANVAPAALAPGAVSLGPPIPGPAPTAITLPAPAPAVVNATQVQGVPTSVPPASTIIAGFHSLGPNTPPPNPTNAVFTNSGEERYYVVTKGLRVGVFGGWPNTSPYVTGVASASFSRHRTLLSAYEAYVIAWNNGSVAYV</sequence>
<dbReference type="Proteomes" id="UP000541558">
    <property type="component" value="Unassembled WGS sequence"/>
</dbReference>
<reference evidence="3 4" key="1">
    <citation type="journal article" date="2020" name="ISME J.">
        <title>Uncovering the hidden diversity of litter-decomposition mechanisms in mushroom-forming fungi.</title>
        <authorList>
            <person name="Floudas D."/>
            <person name="Bentzer J."/>
            <person name="Ahren D."/>
            <person name="Johansson T."/>
            <person name="Persson P."/>
            <person name="Tunlid A."/>
        </authorList>
    </citation>
    <scope>NUCLEOTIDE SEQUENCE [LARGE SCALE GENOMIC DNA]</scope>
    <source>
        <strain evidence="3 4">CBS 175.51</strain>
    </source>
</reference>
<accession>A0A8H5B8S1</accession>
<evidence type="ECO:0000259" key="2">
    <source>
        <dbReference type="Pfam" id="PF01693"/>
    </source>
</evidence>
<gene>
    <name evidence="3" type="ORF">D9611_014720</name>
</gene>
<protein>
    <recommendedName>
        <fullName evidence="2">Ribonuclease H1 N-terminal domain-containing protein</fullName>
    </recommendedName>
</protein>
<organism evidence="3 4">
    <name type="scientific">Ephemerocybe angulata</name>
    <dbReference type="NCBI Taxonomy" id="980116"/>
    <lineage>
        <taxon>Eukaryota</taxon>
        <taxon>Fungi</taxon>
        <taxon>Dikarya</taxon>
        <taxon>Basidiomycota</taxon>
        <taxon>Agaricomycotina</taxon>
        <taxon>Agaricomycetes</taxon>
        <taxon>Agaricomycetidae</taxon>
        <taxon>Agaricales</taxon>
        <taxon>Agaricineae</taxon>
        <taxon>Psathyrellaceae</taxon>
        <taxon>Ephemerocybe</taxon>
    </lineage>
</organism>
<evidence type="ECO:0000313" key="4">
    <source>
        <dbReference type="Proteomes" id="UP000541558"/>
    </source>
</evidence>
<dbReference type="SUPFAM" id="SSF55658">
    <property type="entry name" value="L9 N-domain-like"/>
    <property type="match status" value="1"/>
</dbReference>
<feature type="region of interest" description="Disordered" evidence="1">
    <location>
        <begin position="85"/>
        <end position="116"/>
    </location>
</feature>
<comment type="caution">
    <text evidence="3">The sequence shown here is derived from an EMBL/GenBank/DDBJ whole genome shotgun (WGS) entry which is preliminary data.</text>
</comment>
<dbReference type="Pfam" id="PF01693">
    <property type="entry name" value="Cauli_VI"/>
    <property type="match status" value="1"/>
</dbReference>